<feature type="region of interest" description="Disordered" evidence="1">
    <location>
        <begin position="1"/>
        <end position="31"/>
    </location>
</feature>
<reference evidence="3" key="1">
    <citation type="submission" date="2017-02" db="EMBL/GenBank/DDBJ databases">
        <authorList>
            <person name="Varghese N."/>
            <person name="Submissions S."/>
        </authorList>
    </citation>
    <scope>NUCLEOTIDE SEQUENCE [LARGE SCALE GENOMIC DNA]</scope>
    <source>
        <strain evidence="3">UM2</strain>
    </source>
</reference>
<dbReference type="RefSeq" id="WP_079650610.1">
    <property type="nucleotide sequence ID" value="NZ_FUYM01000014.1"/>
</dbReference>
<evidence type="ECO:0000313" key="3">
    <source>
        <dbReference type="Proteomes" id="UP000189818"/>
    </source>
</evidence>
<keyword evidence="3" id="KW-1185">Reference proteome</keyword>
<dbReference type="AlphaFoldDB" id="A0A1T5GGD9"/>
<dbReference type="Proteomes" id="UP000189818">
    <property type="component" value="Unassembled WGS sequence"/>
</dbReference>
<gene>
    <name evidence="2" type="ORF">SAMN06295920_11487</name>
</gene>
<organism evidence="2 3">
    <name type="scientific">Rhizorhabdus histidinilytica</name>
    <dbReference type="NCBI Taxonomy" id="439228"/>
    <lineage>
        <taxon>Bacteria</taxon>
        <taxon>Pseudomonadati</taxon>
        <taxon>Pseudomonadota</taxon>
        <taxon>Alphaproteobacteria</taxon>
        <taxon>Sphingomonadales</taxon>
        <taxon>Sphingomonadaceae</taxon>
        <taxon>Rhizorhabdus</taxon>
    </lineage>
</organism>
<name>A0A1T5GGD9_9SPHN</name>
<protein>
    <submittedName>
        <fullName evidence="2">Uncharacterized protein</fullName>
    </submittedName>
</protein>
<dbReference type="STRING" id="439228.SAMN06295920_11487"/>
<accession>A0A1T5GGD9</accession>
<sequence length="1047" mass="111182">MSGPNEKRGAPGPGQPELASPAPPPPDPDRGLVLALDPEGRAKAAITIVLDRRPPASGGSIEPYVSHAMLGFTGQVDGPAFARSARFVLRDGDTALQQVDAMGERPTAAFSLTVQRDAALRLLAALRGEASGMALACDVERRGAVSEPLIVRARLADVAAALDPAGLLDRAMIGGIAAAMLDAGRLSVSPAGTPDRETLVDGFLAMARPILRPVTTEAGRRWRVLPVTPNPMTLSGRIDRPGGATTERRSYARPLETLLAPIARADDLDRYVRIVAPDGNGGFGPVPRLVAQPRSRDASPMIKLARFDRTNMVQLQAAAQPVTARVDAHALIATANVQPATPLKPSFAAIADLQIMPVQAAATEEALPEVDTKTAPLWRDKVDPNRFWYAPAFTLAAPAATDDPDGAAFGMLFHAEGHRTDGTAGLSGTLHFRLDRGMSAETLAAWNAAGQPAAAPVPTGNLSVQLLVPFRDEAGATRTQAFPAELHEEGDAVHAEVALIDDWVRLAYGSLAYPDFQSRAPELSVAYSFRGYVPIDEGNLQLLFDRKAALVALGTGRRARSLGAGYLDTDMLSWSDGAASVKFSREPAGRSRAAMVARPRPAAVATLAVKPNLLQAATIAELLRRRRYGIRSIARAQALPAVLPCRDFGAFYREDRDGEIVAIGCQDAFRLGQTVYRQFERLDDLSDATASVWRSLQQPGRFLVVPARWSIGRFDLQAPAERAYRPAIFLYSSVDADDPANNRCALLASLVPDIDPARYLAIRRGLAGLAATPLLLSLDDVEAQIGFRWTVPALSGLTVTAVKLGACIQVTAECPLDTTPLLVSMLETSGLAGAVDFTLPDGTVIACDLGIDLSRIVGPVPGGPVLVERGGGTIRLANPIERPIDVGEIVVEPLDGEPVTIAVDRRIEPGASIEVAADPPAGALTVLCAPADDGAATLTEIRSFVEDVHTNVAFVNLVNYANHGLAALSAEVRIRDVEGSQRLALEETQPVSSLDFVLPLTRYLAKPVVEFAVTKSFADGTVATTAWLEWHLADDGNVISLSWELIA</sequence>
<dbReference type="EMBL" id="FUYM01000014">
    <property type="protein sequence ID" value="SKC07462.1"/>
    <property type="molecule type" value="Genomic_DNA"/>
</dbReference>
<evidence type="ECO:0000256" key="1">
    <source>
        <dbReference type="SAM" id="MobiDB-lite"/>
    </source>
</evidence>
<dbReference type="OrthoDB" id="8864769at2"/>
<evidence type="ECO:0000313" key="2">
    <source>
        <dbReference type="EMBL" id="SKC07462.1"/>
    </source>
</evidence>
<proteinExistence type="predicted"/>